<sequence>MGSWKLDRLINKLIENWPAKVLSLAVALLLSMFHKISILEERYFSVPLKVETSGELLPSGPYPRIVKIMIKGESNSLYLLQESDIEAYVDLSKYKTPGLYRAPIQIKNKSTIAETSNLEIQIDPIEVLIPLDQSMTKIVPITPSFRGYLESGYELSSYTLEPNQVTILGPVNIVNSINDVTTDFIELTGRKENFSVVTKINNKESLIKIEGSLSVTFSASIQQSIAIRTFEKIPIIVSGLHNTLLARPQINYGTIKLQGSQLDLDSYTPDSSILSVDCSDIDKEGTYLLPIIVSAPQNFVVLRYEPTEIPVEIVKQTGGDL</sequence>
<dbReference type="AlphaFoldDB" id="F8F0K4"/>
<dbReference type="RefSeq" id="WP_013968659.1">
    <property type="nucleotide sequence ID" value="NC_015732.1"/>
</dbReference>
<dbReference type="InterPro" id="IPR053154">
    <property type="entry name" value="c-di-AMP_regulator"/>
</dbReference>
<dbReference type="Proteomes" id="UP000000503">
    <property type="component" value="Chromosome"/>
</dbReference>
<evidence type="ECO:0000313" key="1">
    <source>
        <dbReference type="EMBL" id="AEJ19348.1"/>
    </source>
</evidence>
<dbReference type="Gene3D" id="2.170.120.40">
    <property type="entry name" value="YbbR-like domain"/>
    <property type="match status" value="1"/>
</dbReference>
<dbReference type="Gene3D" id="2.170.120.30">
    <property type="match status" value="2"/>
</dbReference>
<dbReference type="InterPro" id="IPR012505">
    <property type="entry name" value="YbbR"/>
</dbReference>
<dbReference type="PANTHER" id="PTHR37804:SF1">
    <property type="entry name" value="CDAA REGULATORY PROTEIN CDAR"/>
    <property type="match status" value="1"/>
</dbReference>
<dbReference type="KEGG" id="scd:Spica_1202"/>
<dbReference type="PANTHER" id="PTHR37804">
    <property type="entry name" value="CDAA REGULATORY PROTEIN CDAR"/>
    <property type="match status" value="1"/>
</dbReference>
<dbReference type="Pfam" id="PF07949">
    <property type="entry name" value="YbbR"/>
    <property type="match status" value="1"/>
</dbReference>
<keyword evidence="2" id="KW-1185">Reference proteome</keyword>
<dbReference type="HOGENOM" id="CLU_053150_0_0_12"/>
<protein>
    <submittedName>
        <fullName evidence="1">YbbR family protein</fullName>
    </submittedName>
</protein>
<reference evidence="2" key="1">
    <citation type="journal article" date="2013" name="Stand. Genomic Sci.">
        <title>Genome sequence of the thermophilic fresh-water bacterium Spirochaeta caldaria type strain (H1(T)), reclassification of Spirochaeta caldaria, Spirochaeta stenostrepta, and Spirochaeta zuelzerae in the genus Treponema as Treponema caldaria comb. nov., Treponema stenostrepta comb. nov., and Treponema zuelzerae comb. nov., and emendation of the genus Treponema.</title>
        <authorList>
            <person name="Abt B."/>
            <person name="Goker M."/>
            <person name="Scheuner C."/>
            <person name="Han C."/>
            <person name="Lu M."/>
            <person name="Misra M."/>
            <person name="Lapidus A."/>
            <person name="Nolan M."/>
            <person name="Lucas S."/>
            <person name="Hammon N."/>
            <person name="Deshpande S."/>
            <person name="Cheng J.F."/>
            <person name="Tapia R."/>
            <person name="Goodwin L.A."/>
            <person name="Pitluck S."/>
            <person name="Liolios K."/>
            <person name="Pagani I."/>
            <person name="Ivanova N."/>
            <person name="Mavromatis K."/>
            <person name="Mikhailova N."/>
            <person name="Huntemann M."/>
            <person name="Pati A."/>
            <person name="Chen A."/>
            <person name="Palaniappan K."/>
            <person name="Land M."/>
            <person name="Hauser L."/>
            <person name="Jeffries C.D."/>
            <person name="Rohde M."/>
            <person name="Spring S."/>
            <person name="Gronow S."/>
            <person name="Detter J.C."/>
            <person name="Bristow J."/>
            <person name="Eisen J.A."/>
            <person name="Markowitz V."/>
            <person name="Hugenholtz P."/>
            <person name="Kyrpides N.C."/>
            <person name="Woyke T."/>
            <person name="Klenk H.P."/>
        </authorList>
    </citation>
    <scope>NUCLEOTIDE SEQUENCE</scope>
    <source>
        <strain evidence="2">ATCC 51460 / DSM 7334 / H1</strain>
    </source>
</reference>
<organism evidence="1 2">
    <name type="scientific">Gracilinema caldarium (strain ATCC 51460 / DSM 7334 / H1)</name>
    <name type="common">Treponema caldarium</name>
    <dbReference type="NCBI Taxonomy" id="744872"/>
    <lineage>
        <taxon>Bacteria</taxon>
        <taxon>Pseudomonadati</taxon>
        <taxon>Spirochaetota</taxon>
        <taxon>Spirochaetia</taxon>
        <taxon>Spirochaetales</taxon>
        <taxon>Breznakiellaceae</taxon>
        <taxon>Gracilinema</taxon>
    </lineage>
</organism>
<proteinExistence type="predicted"/>
<evidence type="ECO:0000313" key="2">
    <source>
        <dbReference type="Proteomes" id="UP000000503"/>
    </source>
</evidence>
<dbReference type="OrthoDB" id="356399at2"/>
<accession>F8F0K4</accession>
<dbReference type="EMBL" id="CP002868">
    <property type="protein sequence ID" value="AEJ19348.1"/>
    <property type="molecule type" value="Genomic_DNA"/>
</dbReference>
<dbReference type="eggNOG" id="COG4856">
    <property type="taxonomic scope" value="Bacteria"/>
</dbReference>
<gene>
    <name evidence="1" type="ordered locus">Spica_1202</name>
</gene>
<name>F8F0K4_GRAC1</name>
<dbReference type="STRING" id="744872.Spica_1202"/>